<dbReference type="PRINTS" id="PR01161">
    <property type="entry name" value="TUBULIN"/>
</dbReference>
<dbReference type="Gene3D" id="3.40.50.1440">
    <property type="entry name" value="Tubulin/FtsZ, GTPase domain"/>
    <property type="match status" value="1"/>
</dbReference>
<keyword evidence="4" id="KW-0342">GTP-binding</keyword>
<dbReference type="RefSeq" id="XP_014666368.1">
    <property type="nucleotide sequence ID" value="XM_014810882.1"/>
</dbReference>
<organism evidence="6 7">
    <name type="scientific">Priapulus caudatus</name>
    <name type="common">Priapulid worm</name>
    <dbReference type="NCBI Taxonomy" id="37621"/>
    <lineage>
        <taxon>Eukaryota</taxon>
        <taxon>Metazoa</taxon>
        <taxon>Ecdysozoa</taxon>
        <taxon>Scalidophora</taxon>
        <taxon>Priapulida</taxon>
        <taxon>Priapulimorpha</taxon>
        <taxon>Priapulimorphida</taxon>
        <taxon>Priapulidae</taxon>
        <taxon>Priapulus</taxon>
    </lineage>
</organism>
<dbReference type="SUPFAM" id="SSF52490">
    <property type="entry name" value="Tubulin nucleotide-binding domain-like"/>
    <property type="match status" value="1"/>
</dbReference>
<dbReference type="PANTHER" id="PTHR11588">
    <property type="entry name" value="TUBULIN"/>
    <property type="match status" value="1"/>
</dbReference>
<evidence type="ECO:0000256" key="4">
    <source>
        <dbReference type="ARBA" id="ARBA00023134"/>
    </source>
</evidence>
<evidence type="ECO:0000313" key="6">
    <source>
        <dbReference type="Proteomes" id="UP000695022"/>
    </source>
</evidence>
<evidence type="ECO:0000313" key="7">
    <source>
        <dbReference type="RefSeq" id="XP_014666368.1"/>
    </source>
</evidence>
<accession>A0ABM1E2E7</accession>
<keyword evidence="6" id="KW-1185">Reference proteome</keyword>
<gene>
    <name evidence="7" type="primary">LOC106808252</name>
</gene>
<protein>
    <submittedName>
        <fullName evidence="7">Tubulin beta-1 chain-like</fullName>
    </submittedName>
</protein>
<evidence type="ECO:0000256" key="2">
    <source>
        <dbReference type="ARBA" id="ARBA00022701"/>
    </source>
</evidence>
<comment type="similarity">
    <text evidence="1">Belongs to the tubulin family.</text>
</comment>
<dbReference type="Proteomes" id="UP000695022">
    <property type="component" value="Unplaced"/>
</dbReference>
<dbReference type="InterPro" id="IPR000217">
    <property type="entry name" value="Tubulin"/>
</dbReference>
<dbReference type="InterPro" id="IPR003008">
    <property type="entry name" value="Tubulin_FtsZ_GTPase"/>
</dbReference>
<sequence length="196" mass="22352">MNKRFWEAICEDHCINDVGRFEGMAYEEEDRLAKIQTYFQEGEWEGGSSGVWAKAYYEKESRMSETVLEYVRKIAEKCDRLQMGFSLMHASWRSTGAGMGSRALKKLKDEYPKQINMTSSVFPSQRISETRGPSSSLYNTVLSLRHLTEFSTSRLCLDNESLYSGRNANAGRGNAFLTRILNQLTKQACCPTRPPT</sequence>
<feature type="domain" description="Tubulin/FtsZ GTPase" evidence="5">
    <location>
        <begin position="3"/>
        <end position="164"/>
    </location>
</feature>
<evidence type="ECO:0000259" key="5">
    <source>
        <dbReference type="Pfam" id="PF00091"/>
    </source>
</evidence>
<proteinExistence type="inferred from homology"/>
<keyword evidence="3" id="KW-0547">Nucleotide-binding</keyword>
<dbReference type="InterPro" id="IPR036525">
    <property type="entry name" value="Tubulin/FtsZ_GTPase_sf"/>
</dbReference>
<name>A0ABM1E2E7_PRICU</name>
<evidence type="ECO:0000256" key="3">
    <source>
        <dbReference type="ARBA" id="ARBA00022741"/>
    </source>
</evidence>
<reference evidence="7" key="1">
    <citation type="submission" date="2025-08" db="UniProtKB">
        <authorList>
            <consortium name="RefSeq"/>
        </authorList>
    </citation>
    <scope>IDENTIFICATION</scope>
</reference>
<dbReference type="GeneID" id="106808252"/>
<keyword evidence="2" id="KW-0493">Microtubule</keyword>
<evidence type="ECO:0000256" key="1">
    <source>
        <dbReference type="ARBA" id="ARBA00009636"/>
    </source>
</evidence>
<dbReference type="Pfam" id="PF00091">
    <property type="entry name" value="Tubulin"/>
    <property type="match status" value="1"/>
</dbReference>